<dbReference type="FunFam" id="3.40.140.10:FF:000005">
    <property type="entry name" value="tRNA-specific adenosine deaminase"/>
    <property type="match status" value="1"/>
</dbReference>
<dbReference type="HAMAP" id="MF_00972">
    <property type="entry name" value="tRNA_aden_deaminase"/>
    <property type="match status" value="1"/>
</dbReference>
<dbReference type="GO" id="GO:0052717">
    <property type="term" value="F:tRNA-specific adenosine-34 deaminase activity"/>
    <property type="evidence" value="ECO:0007669"/>
    <property type="project" value="UniProtKB-UniRule"/>
</dbReference>
<evidence type="ECO:0000313" key="10">
    <source>
        <dbReference type="EMBL" id="AKU97199.1"/>
    </source>
</evidence>
<comment type="catalytic activity">
    <reaction evidence="7 8">
        <text>adenosine(34) in tRNA + H2O + H(+) = inosine(34) in tRNA + NH4(+)</text>
        <dbReference type="Rhea" id="RHEA:43168"/>
        <dbReference type="Rhea" id="RHEA-COMP:10373"/>
        <dbReference type="Rhea" id="RHEA-COMP:10374"/>
        <dbReference type="ChEBI" id="CHEBI:15377"/>
        <dbReference type="ChEBI" id="CHEBI:15378"/>
        <dbReference type="ChEBI" id="CHEBI:28938"/>
        <dbReference type="ChEBI" id="CHEBI:74411"/>
        <dbReference type="ChEBI" id="CHEBI:82852"/>
        <dbReference type="EC" id="3.5.4.33"/>
    </reaction>
</comment>
<evidence type="ECO:0000256" key="6">
    <source>
        <dbReference type="ARBA" id="ARBA00022833"/>
    </source>
</evidence>
<sequence length="166" mass="17881">MQDPVLEPTDQADVDAAFMRVALAEADRAAERGEVPVGAVLVGKDGTVLATGFNLRETDADPTAHAEIVAIRAASRARGSWRLDDTTLYVTLEPCPMCAGAMVNARLGRLVYGCDDPKAGACTSLFTIGQDTRLNHRFPMTRGVLETDCADRLKRFFAALRAQGKK</sequence>
<comment type="similarity">
    <text evidence="1">Belongs to the cytidine and deoxycytidylate deaminase family. ADAT2 subfamily.</text>
</comment>
<keyword evidence="6 8" id="KW-0862">Zinc</keyword>
<feature type="binding site" evidence="8">
    <location>
        <position position="95"/>
    </location>
    <ligand>
        <name>Zn(2+)</name>
        <dbReference type="ChEBI" id="CHEBI:29105"/>
        <note>catalytic</note>
    </ligand>
</feature>
<dbReference type="PATRIC" id="fig|1391654.3.peg.3922"/>
<keyword evidence="4 8" id="KW-0479">Metal-binding</keyword>
<protein>
    <recommendedName>
        <fullName evidence="8">tRNA-specific adenosine deaminase</fullName>
        <ecNumber evidence="8">3.5.4.33</ecNumber>
    </recommendedName>
</protein>
<dbReference type="InterPro" id="IPR016192">
    <property type="entry name" value="APOBEC/CMP_deaminase_Zn-bd"/>
</dbReference>
<feature type="binding site" evidence="8">
    <location>
        <position position="98"/>
    </location>
    <ligand>
        <name>Zn(2+)</name>
        <dbReference type="ChEBI" id="CHEBI:29105"/>
        <note>catalytic</note>
    </ligand>
</feature>
<comment type="cofactor">
    <cofactor evidence="8">
        <name>Zn(2+)</name>
        <dbReference type="ChEBI" id="CHEBI:29105"/>
    </cofactor>
    <text evidence="8">Binds 1 zinc ion per subunit.</text>
</comment>
<evidence type="ECO:0000259" key="9">
    <source>
        <dbReference type="PROSITE" id="PS51747"/>
    </source>
</evidence>
<evidence type="ECO:0000256" key="5">
    <source>
        <dbReference type="ARBA" id="ARBA00022801"/>
    </source>
</evidence>
<feature type="domain" description="CMP/dCMP-type deaminase" evidence="9">
    <location>
        <begin position="13"/>
        <end position="141"/>
    </location>
</feature>
<dbReference type="STRING" id="1391654.AKJ09_03863"/>
<dbReference type="PROSITE" id="PS51747">
    <property type="entry name" value="CYT_DCMP_DEAMINASES_2"/>
    <property type="match status" value="1"/>
</dbReference>
<dbReference type="EMBL" id="CP012333">
    <property type="protein sequence ID" value="AKU97199.1"/>
    <property type="molecule type" value="Genomic_DNA"/>
</dbReference>
<name>A0A0K1PVP9_9BACT</name>
<dbReference type="PROSITE" id="PS00903">
    <property type="entry name" value="CYT_DCMP_DEAMINASES_1"/>
    <property type="match status" value="1"/>
</dbReference>
<dbReference type="PANTHER" id="PTHR11079">
    <property type="entry name" value="CYTOSINE DEAMINASE FAMILY MEMBER"/>
    <property type="match status" value="1"/>
</dbReference>
<dbReference type="NCBIfam" id="NF008113">
    <property type="entry name" value="PRK10860.1"/>
    <property type="match status" value="1"/>
</dbReference>
<evidence type="ECO:0000256" key="4">
    <source>
        <dbReference type="ARBA" id="ARBA00022723"/>
    </source>
</evidence>
<dbReference type="CDD" id="cd01285">
    <property type="entry name" value="nucleoside_deaminase"/>
    <property type="match status" value="1"/>
</dbReference>
<dbReference type="EC" id="3.5.4.33" evidence="8"/>
<dbReference type="Proteomes" id="UP000064967">
    <property type="component" value="Chromosome"/>
</dbReference>
<evidence type="ECO:0000256" key="8">
    <source>
        <dbReference type="HAMAP-Rule" id="MF_00972"/>
    </source>
</evidence>
<feature type="active site" description="Proton donor" evidence="8">
    <location>
        <position position="67"/>
    </location>
</feature>
<proteinExistence type="inferred from homology"/>
<feature type="binding site" evidence="8">
    <location>
        <position position="65"/>
    </location>
    <ligand>
        <name>Zn(2+)</name>
        <dbReference type="ChEBI" id="CHEBI:29105"/>
        <note>catalytic</note>
    </ligand>
</feature>
<gene>
    <name evidence="8" type="primary">tadA</name>
    <name evidence="10" type="ORF">AKJ09_03863</name>
</gene>
<evidence type="ECO:0000256" key="3">
    <source>
        <dbReference type="ARBA" id="ARBA00022694"/>
    </source>
</evidence>
<organism evidence="10 11">
    <name type="scientific">Labilithrix luteola</name>
    <dbReference type="NCBI Taxonomy" id="1391654"/>
    <lineage>
        <taxon>Bacteria</taxon>
        <taxon>Pseudomonadati</taxon>
        <taxon>Myxococcota</taxon>
        <taxon>Polyangia</taxon>
        <taxon>Polyangiales</taxon>
        <taxon>Labilitrichaceae</taxon>
        <taxon>Labilithrix</taxon>
    </lineage>
</organism>
<accession>A0A0K1PVP9</accession>
<dbReference type="Pfam" id="PF00383">
    <property type="entry name" value="dCMP_cyt_deam_1"/>
    <property type="match status" value="1"/>
</dbReference>
<dbReference type="GO" id="GO:0002100">
    <property type="term" value="P:tRNA wobble adenosine to inosine editing"/>
    <property type="evidence" value="ECO:0007669"/>
    <property type="project" value="UniProtKB-UniRule"/>
</dbReference>
<dbReference type="InterPro" id="IPR028883">
    <property type="entry name" value="tRNA_aden_deaminase"/>
</dbReference>
<comment type="function">
    <text evidence="8">Catalyzes the deamination of adenosine to inosine at the wobble position 34 of tRNA(Arg2).</text>
</comment>
<evidence type="ECO:0000256" key="2">
    <source>
        <dbReference type="ARBA" id="ARBA00011738"/>
    </source>
</evidence>
<dbReference type="InterPro" id="IPR002125">
    <property type="entry name" value="CMP_dCMP_dom"/>
</dbReference>
<keyword evidence="5 8" id="KW-0378">Hydrolase</keyword>
<evidence type="ECO:0000256" key="1">
    <source>
        <dbReference type="ARBA" id="ARBA00010669"/>
    </source>
</evidence>
<keyword evidence="11" id="KW-1185">Reference proteome</keyword>
<dbReference type="PANTHER" id="PTHR11079:SF202">
    <property type="entry name" value="TRNA-SPECIFIC ADENOSINE DEAMINASE"/>
    <property type="match status" value="1"/>
</dbReference>
<evidence type="ECO:0000313" key="11">
    <source>
        <dbReference type="Proteomes" id="UP000064967"/>
    </source>
</evidence>
<dbReference type="Gene3D" id="3.40.140.10">
    <property type="entry name" value="Cytidine Deaminase, domain 2"/>
    <property type="match status" value="1"/>
</dbReference>
<evidence type="ECO:0000256" key="7">
    <source>
        <dbReference type="ARBA" id="ARBA00048045"/>
    </source>
</evidence>
<dbReference type="KEGG" id="llu:AKJ09_03863"/>
<reference evidence="10 11" key="1">
    <citation type="submission" date="2015-08" db="EMBL/GenBank/DDBJ databases">
        <authorList>
            <person name="Babu N.S."/>
            <person name="Beckwith C.J."/>
            <person name="Beseler K.G."/>
            <person name="Brison A."/>
            <person name="Carone J.V."/>
            <person name="Caskin T.P."/>
            <person name="Diamond M."/>
            <person name="Durham M.E."/>
            <person name="Foxe J.M."/>
            <person name="Go M."/>
            <person name="Henderson B.A."/>
            <person name="Jones I.B."/>
            <person name="McGettigan J.A."/>
            <person name="Micheletti S.J."/>
            <person name="Nasrallah M.E."/>
            <person name="Ortiz D."/>
            <person name="Piller C.R."/>
            <person name="Privatt S.R."/>
            <person name="Schneider S.L."/>
            <person name="Sharp S."/>
            <person name="Smith T.C."/>
            <person name="Stanton J.D."/>
            <person name="Ullery H.E."/>
            <person name="Wilson R.J."/>
            <person name="Serrano M.G."/>
            <person name="Buck G."/>
            <person name="Lee V."/>
            <person name="Wang Y."/>
            <person name="Carvalho R."/>
            <person name="Voegtly L."/>
            <person name="Shi R."/>
            <person name="Duckworth R."/>
            <person name="Johnson A."/>
            <person name="Loviza R."/>
            <person name="Walstead R."/>
            <person name="Shah Z."/>
            <person name="Kiflezghi M."/>
            <person name="Wade K."/>
            <person name="Ball S.L."/>
            <person name="Bradley K.W."/>
            <person name="Asai D.J."/>
            <person name="Bowman C.A."/>
            <person name="Russell D.A."/>
            <person name="Pope W.H."/>
            <person name="Jacobs-Sera D."/>
            <person name="Hendrix R.W."/>
            <person name="Hatfull G.F."/>
        </authorList>
    </citation>
    <scope>NUCLEOTIDE SEQUENCE [LARGE SCALE GENOMIC DNA]</scope>
    <source>
        <strain evidence="10 11">DSM 27648</strain>
    </source>
</reference>
<comment type="subunit">
    <text evidence="2 8">Homodimer.</text>
</comment>
<dbReference type="SUPFAM" id="SSF53927">
    <property type="entry name" value="Cytidine deaminase-like"/>
    <property type="match status" value="1"/>
</dbReference>
<keyword evidence="3 8" id="KW-0819">tRNA processing</keyword>
<dbReference type="GO" id="GO:0008270">
    <property type="term" value="F:zinc ion binding"/>
    <property type="evidence" value="ECO:0007669"/>
    <property type="project" value="UniProtKB-UniRule"/>
</dbReference>
<dbReference type="AlphaFoldDB" id="A0A0K1PVP9"/>
<dbReference type="InterPro" id="IPR016193">
    <property type="entry name" value="Cytidine_deaminase-like"/>
</dbReference>